<dbReference type="Gene3D" id="3.40.50.1000">
    <property type="entry name" value="HAD superfamily/HAD-like"/>
    <property type="match status" value="1"/>
</dbReference>
<sequence>MTLIVNLSTTHDYSIDKTVAAFVQMCNQHSKGCLQSMPGFFQNWINYAWVMAKYQANYTSLIEPYKLGKISTQEFLENLSKIFYFMQDMDKETRDSLLANAWNASIKLSEKTQDRLSQLVEEAKTQPVYLISNTNELNVNAILALFKEGNPDLKFNGSVDTSVMDSKEPIEILPNIYLCLSYRFRAFKTEAVSTVSLLEDLSKECARPIALVSQYPGDLKKGEQLSLDNVLKAEDFYNPIMNDRLQKKCQ</sequence>
<reference evidence="1 2" key="1">
    <citation type="submission" date="2024-08" db="EMBL/GenBank/DDBJ databases">
        <title>Draft Genome Sequence of Legionella lytica strain DSB2004, Isolated From a Fire Sprinkler System.</title>
        <authorList>
            <person name="Everhart A.D."/>
            <person name="Kidane D.T."/>
            <person name="Farone A.L."/>
            <person name="Farone M.B."/>
        </authorList>
    </citation>
    <scope>NUCLEOTIDE SEQUENCE [LARGE SCALE GENOMIC DNA]</scope>
    <source>
        <strain evidence="1 2">DSB2004</strain>
    </source>
</reference>
<keyword evidence="2" id="KW-1185">Reference proteome</keyword>
<dbReference type="RefSeq" id="WP_400185381.1">
    <property type="nucleotide sequence ID" value="NZ_JBGORX010000001.1"/>
</dbReference>
<organism evidence="1 2">
    <name type="scientific">Legionella lytica</name>
    <dbReference type="NCBI Taxonomy" id="96232"/>
    <lineage>
        <taxon>Bacteria</taxon>
        <taxon>Pseudomonadati</taxon>
        <taxon>Pseudomonadota</taxon>
        <taxon>Gammaproteobacteria</taxon>
        <taxon>Legionellales</taxon>
        <taxon>Legionellaceae</taxon>
        <taxon>Legionella</taxon>
    </lineage>
</organism>
<dbReference type="InterPro" id="IPR023198">
    <property type="entry name" value="PGP-like_dom2"/>
</dbReference>
<gene>
    <name evidence="1" type="ORF">ACD661_00025</name>
</gene>
<evidence type="ECO:0000313" key="1">
    <source>
        <dbReference type="EMBL" id="MFJ1266935.1"/>
    </source>
</evidence>
<name>A0ABW8D610_9GAMM</name>
<evidence type="ECO:0000313" key="2">
    <source>
        <dbReference type="Proteomes" id="UP001615550"/>
    </source>
</evidence>
<protein>
    <recommendedName>
        <fullName evidence="3">Bile acid beta-glucosidase</fullName>
    </recommendedName>
</protein>
<proteinExistence type="predicted"/>
<dbReference type="EMBL" id="JBGORX010000001">
    <property type="protein sequence ID" value="MFJ1266935.1"/>
    <property type="molecule type" value="Genomic_DNA"/>
</dbReference>
<evidence type="ECO:0008006" key="3">
    <source>
        <dbReference type="Google" id="ProtNLM"/>
    </source>
</evidence>
<comment type="caution">
    <text evidence="1">The sequence shown here is derived from an EMBL/GenBank/DDBJ whole genome shotgun (WGS) entry which is preliminary data.</text>
</comment>
<dbReference type="InterPro" id="IPR023214">
    <property type="entry name" value="HAD_sf"/>
</dbReference>
<dbReference type="Gene3D" id="1.10.150.240">
    <property type="entry name" value="Putative phosphatase, domain 2"/>
    <property type="match status" value="1"/>
</dbReference>
<accession>A0ABW8D610</accession>
<dbReference type="Proteomes" id="UP001615550">
    <property type="component" value="Unassembled WGS sequence"/>
</dbReference>